<evidence type="ECO:0000313" key="2">
    <source>
        <dbReference type="Proteomes" id="UP000886501"/>
    </source>
</evidence>
<keyword evidence="2" id="KW-1185">Reference proteome</keyword>
<organism evidence="1 2">
    <name type="scientific">Thelephora ganbajun</name>
    <name type="common">Ganba fungus</name>
    <dbReference type="NCBI Taxonomy" id="370292"/>
    <lineage>
        <taxon>Eukaryota</taxon>
        <taxon>Fungi</taxon>
        <taxon>Dikarya</taxon>
        <taxon>Basidiomycota</taxon>
        <taxon>Agaricomycotina</taxon>
        <taxon>Agaricomycetes</taxon>
        <taxon>Thelephorales</taxon>
        <taxon>Thelephoraceae</taxon>
        <taxon>Thelephora</taxon>
    </lineage>
</organism>
<accession>A0ACB6ZVC2</accession>
<evidence type="ECO:0000313" key="1">
    <source>
        <dbReference type="EMBL" id="KAF9653258.1"/>
    </source>
</evidence>
<reference evidence="1" key="1">
    <citation type="submission" date="2019-10" db="EMBL/GenBank/DDBJ databases">
        <authorList>
            <consortium name="DOE Joint Genome Institute"/>
            <person name="Kuo A."/>
            <person name="Miyauchi S."/>
            <person name="Kiss E."/>
            <person name="Drula E."/>
            <person name="Kohler A."/>
            <person name="Sanchez-Garcia M."/>
            <person name="Andreopoulos B."/>
            <person name="Barry K.W."/>
            <person name="Bonito G."/>
            <person name="Buee M."/>
            <person name="Carver A."/>
            <person name="Chen C."/>
            <person name="Cichocki N."/>
            <person name="Clum A."/>
            <person name="Culley D."/>
            <person name="Crous P.W."/>
            <person name="Fauchery L."/>
            <person name="Girlanda M."/>
            <person name="Hayes R."/>
            <person name="Keri Z."/>
            <person name="Labutti K."/>
            <person name="Lipzen A."/>
            <person name="Lombard V."/>
            <person name="Magnuson J."/>
            <person name="Maillard F."/>
            <person name="Morin E."/>
            <person name="Murat C."/>
            <person name="Nolan M."/>
            <person name="Ohm R."/>
            <person name="Pangilinan J."/>
            <person name="Pereira M."/>
            <person name="Perotto S."/>
            <person name="Peter M."/>
            <person name="Riley R."/>
            <person name="Sitrit Y."/>
            <person name="Stielow B."/>
            <person name="Szollosi G."/>
            <person name="Zifcakova L."/>
            <person name="Stursova M."/>
            <person name="Spatafora J.W."/>
            <person name="Tedersoo L."/>
            <person name="Vaario L.-M."/>
            <person name="Yamada A."/>
            <person name="Yan M."/>
            <person name="Wang P."/>
            <person name="Xu J."/>
            <person name="Bruns T."/>
            <person name="Baldrian P."/>
            <person name="Vilgalys R."/>
            <person name="Henrissat B."/>
            <person name="Grigoriev I.V."/>
            <person name="Hibbett D."/>
            <person name="Nagy L.G."/>
            <person name="Martin F.M."/>
        </authorList>
    </citation>
    <scope>NUCLEOTIDE SEQUENCE</scope>
    <source>
        <strain evidence="1">P2</strain>
    </source>
</reference>
<sequence>MEDQSIPPMGRFKLVKFKVQPENAGNALADPLMYRDAQRSVSPVVYFVLGRYMSVVAAQLRQPRDLTGPSASGWPVPTRRATGMDIRPPERDLILPSLINPNAIKVFSANGLFAEGKRQTRALFFSQPSTAVGSLSQLQPALWIHRALFATQGGGTLA</sequence>
<comment type="caution">
    <text evidence="1">The sequence shown here is derived from an EMBL/GenBank/DDBJ whole genome shotgun (WGS) entry which is preliminary data.</text>
</comment>
<reference evidence="1" key="2">
    <citation type="journal article" date="2020" name="Nat. Commun.">
        <title>Large-scale genome sequencing of mycorrhizal fungi provides insights into the early evolution of symbiotic traits.</title>
        <authorList>
            <person name="Miyauchi S."/>
            <person name="Kiss E."/>
            <person name="Kuo A."/>
            <person name="Drula E."/>
            <person name="Kohler A."/>
            <person name="Sanchez-Garcia M."/>
            <person name="Morin E."/>
            <person name="Andreopoulos B."/>
            <person name="Barry K.W."/>
            <person name="Bonito G."/>
            <person name="Buee M."/>
            <person name="Carver A."/>
            <person name="Chen C."/>
            <person name="Cichocki N."/>
            <person name="Clum A."/>
            <person name="Culley D."/>
            <person name="Crous P.W."/>
            <person name="Fauchery L."/>
            <person name="Girlanda M."/>
            <person name="Hayes R.D."/>
            <person name="Keri Z."/>
            <person name="LaButti K."/>
            <person name="Lipzen A."/>
            <person name="Lombard V."/>
            <person name="Magnuson J."/>
            <person name="Maillard F."/>
            <person name="Murat C."/>
            <person name="Nolan M."/>
            <person name="Ohm R.A."/>
            <person name="Pangilinan J."/>
            <person name="Pereira M.F."/>
            <person name="Perotto S."/>
            <person name="Peter M."/>
            <person name="Pfister S."/>
            <person name="Riley R."/>
            <person name="Sitrit Y."/>
            <person name="Stielow J.B."/>
            <person name="Szollosi G."/>
            <person name="Zifcakova L."/>
            <person name="Stursova M."/>
            <person name="Spatafora J.W."/>
            <person name="Tedersoo L."/>
            <person name="Vaario L.M."/>
            <person name="Yamada A."/>
            <person name="Yan M."/>
            <person name="Wang P."/>
            <person name="Xu J."/>
            <person name="Bruns T."/>
            <person name="Baldrian P."/>
            <person name="Vilgalys R."/>
            <person name="Dunand C."/>
            <person name="Henrissat B."/>
            <person name="Grigoriev I.V."/>
            <person name="Hibbett D."/>
            <person name="Nagy L.G."/>
            <person name="Martin F.M."/>
        </authorList>
    </citation>
    <scope>NUCLEOTIDE SEQUENCE</scope>
    <source>
        <strain evidence="1">P2</strain>
    </source>
</reference>
<gene>
    <name evidence="1" type="ORF">BDM02DRAFT_3107826</name>
</gene>
<name>A0ACB6ZVC2_THEGA</name>
<protein>
    <submittedName>
        <fullName evidence="1">Uncharacterized protein</fullName>
    </submittedName>
</protein>
<dbReference type="Proteomes" id="UP000886501">
    <property type="component" value="Unassembled WGS sequence"/>
</dbReference>
<dbReference type="EMBL" id="MU117964">
    <property type="protein sequence ID" value="KAF9653258.1"/>
    <property type="molecule type" value="Genomic_DNA"/>
</dbReference>
<proteinExistence type="predicted"/>